<protein>
    <recommendedName>
        <fullName evidence="9">tRNA(Met) cytidine acetyltransferase TmcA</fullName>
        <ecNumber evidence="9">2.3.1.193</ecNumber>
    </recommendedName>
</protein>
<evidence type="ECO:0000256" key="4">
    <source>
        <dbReference type="ARBA" id="ARBA00022694"/>
    </source>
</evidence>
<dbReference type="GO" id="GO:0005737">
    <property type="term" value="C:cytoplasm"/>
    <property type="evidence" value="ECO:0007669"/>
    <property type="project" value="UniProtKB-SubCell"/>
</dbReference>
<dbReference type="Pfam" id="PF08351">
    <property type="entry name" value="TmcA_N"/>
    <property type="match status" value="1"/>
</dbReference>
<dbReference type="GO" id="GO:1990883">
    <property type="term" value="F:18S rRNA cytidine N-acetyltransferase activity"/>
    <property type="evidence" value="ECO:0007669"/>
    <property type="project" value="TreeGrafter"/>
</dbReference>
<evidence type="ECO:0000256" key="5">
    <source>
        <dbReference type="ARBA" id="ARBA00022741"/>
    </source>
</evidence>
<evidence type="ECO:0000256" key="6">
    <source>
        <dbReference type="ARBA" id="ARBA00022840"/>
    </source>
</evidence>
<evidence type="ECO:0000256" key="2">
    <source>
        <dbReference type="ARBA" id="ARBA00022555"/>
    </source>
</evidence>
<dbReference type="GO" id="GO:0051392">
    <property type="term" value="F:tRNA cytidine N4-acetyltransferase activity"/>
    <property type="evidence" value="ECO:0007669"/>
    <property type="project" value="UniProtKB-UniRule"/>
</dbReference>
<organism evidence="11 12">
    <name type="scientific">[Actinobacillus] rossii</name>
    <dbReference type="NCBI Taxonomy" id="123820"/>
    <lineage>
        <taxon>Bacteria</taxon>
        <taxon>Pseudomonadati</taxon>
        <taxon>Pseudomonadota</taxon>
        <taxon>Gammaproteobacteria</taxon>
        <taxon>Pasteurellales</taxon>
        <taxon>Pasteurellaceae</taxon>
    </lineage>
</organism>
<feature type="binding site" evidence="9">
    <location>
        <position position="144"/>
    </location>
    <ligand>
        <name>ATP</name>
        <dbReference type="ChEBI" id="CHEBI:30616"/>
    </ligand>
</feature>
<gene>
    <name evidence="11" type="primary">tmcA_2</name>
    <name evidence="9" type="synonym">tmcA</name>
    <name evidence="11" type="ORF">NCTC10801_00957</name>
</gene>
<accession>A0A380TQ09</accession>
<dbReference type="InterPro" id="IPR033442">
    <property type="entry name" value="TmcA_tRNA_bind"/>
</dbReference>
<dbReference type="InterPro" id="IPR016181">
    <property type="entry name" value="Acyl_CoA_acyltransferase"/>
</dbReference>
<comment type="subcellular location">
    <subcellularLocation>
        <location evidence="9">Cytoplasm</location>
    </subcellularLocation>
</comment>
<dbReference type="PANTHER" id="PTHR10925:SF5">
    <property type="entry name" value="RNA CYTIDINE ACETYLTRANSFERASE"/>
    <property type="match status" value="1"/>
</dbReference>
<name>A0A380TQ09_9PAST</name>
<reference evidence="11 12" key="1">
    <citation type="submission" date="2018-06" db="EMBL/GenBank/DDBJ databases">
        <authorList>
            <consortium name="Pathogen Informatics"/>
            <person name="Doyle S."/>
        </authorList>
    </citation>
    <scope>NUCLEOTIDE SEQUENCE [LARGE SCALE GENOMIC DNA]</scope>
    <source>
        <strain evidence="11 12">NCTC10801</strain>
    </source>
</reference>
<keyword evidence="1 9" id="KW-0963">Cytoplasm</keyword>
<dbReference type="HAMAP" id="MF_01886">
    <property type="entry name" value="tRNA_acetyltr_TmcA"/>
    <property type="match status" value="1"/>
</dbReference>
<dbReference type="Pfam" id="PF13718">
    <property type="entry name" value="GNAT_acetyltr_2"/>
    <property type="match status" value="2"/>
</dbReference>
<evidence type="ECO:0000256" key="7">
    <source>
        <dbReference type="ARBA" id="ARBA00022884"/>
    </source>
</evidence>
<dbReference type="InterPro" id="IPR032672">
    <property type="entry name" value="TmcA/NAT10/Kre33"/>
</dbReference>
<dbReference type="EC" id="2.3.1.193" evidence="9"/>
<keyword evidence="4 9" id="KW-0819">tRNA processing</keyword>
<dbReference type="InterPro" id="IPR038321">
    <property type="entry name" value="TmcA_C_sf"/>
</dbReference>
<comment type="function">
    <text evidence="9">Catalyzes the formation of N(4)-acetylcytidine (ac(4)C) at the wobble position of tRNA(Met), by using acetyl-CoA as an acetyl donor and ATP (or GTP).</text>
</comment>
<dbReference type="GO" id="GO:0005524">
    <property type="term" value="F:ATP binding"/>
    <property type="evidence" value="ECO:0007669"/>
    <property type="project" value="UniProtKB-UniRule"/>
</dbReference>
<dbReference type="Pfam" id="PF05127">
    <property type="entry name" value="NAT10_TcmA_helicase"/>
    <property type="match status" value="1"/>
</dbReference>
<dbReference type="InterPro" id="IPR000182">
    <property type="entry name" value="GNAT_dom"/>
</dbReference>
<dbReference type="SMART" id="SM00382">
    <property type="entry name" value="AAA"/>
    <property type="match status" value="1"/>
</dbReference>
<dbReference type="AlphaFoldDB" id="A0A380TQ09"/>
<dbReference type="InterPro" id="IPR013562">
    <property type="entry name" value="TmcA/NAT10_N"/>
</dbReference>
<evidence type="ECO:0000256" key="3">
    <source>
        <dbReference type="ARBA" id="ARBA00022679"/>
    </source>
</evidence>
<feature type="binding site" evidence="9">
    <location>
        <begin position="434"/>
        <end position="436"/>
    </location>
    <ligand>
        <name>acetyl-CoA</name>
        <dbReference type="ChEBI" id="CHEBI:57288"/>
    </ligand>
</feature>
<dbReference type="GO" id="GO:0002101">
    <property type="term" value="P:tRNA wobble cytosine modification"/>
    <property type="evidence" value="ECO:0007669"/>
    <property type="project" value="UniProtKB-UniRule"/>
</dbReference>
<dbReference type="PROSITE" id="PS51186">
    <property type="entry name" value="GNAT"/>
    <property type="match status" value="1"/>
</dbReference>
<keyword evidence="2 9" id="KW-0820">tRNA-binding</keyword>
<dbReference type="InterPro" id="IPR003593">
    <property type="entry name" value="AAA+_ATPase"/>
</dbReference>
<evidence type="ECO:0000256" key="9">
    <source>
        <dbReference type="HAMAP-Rule" id="MF_01886"/>
    </source>
</evidence>
<proteinExistence type="inferred from homology"/>
<evidence type="ECO:0000256" key="1">
    <source>
        <dbReference type="ARBA" id="ARBA00022490"/>
    </source>
</evidence>
<dbReference type="FunFam" id="3.40.50.300:FF:001011">
    <property type="entry name" value="tRNA(Met) cytidine acetyltransferase TmcA"/>
    <property type="match status" value="1"/>
</dbReference>
<sequence>MLAERRLTLKYDQNPPHFSPHLRESAVILSSENFSKAKNLLGQEFDWILYDGRTTLNLDALAIAVGTLRASGELVLWLDKNQQIDLDSLRWSGVEQGIETPNFNAYFDDLIEKYRQDTLPVSDKFMLNVSMDTGNMFLPATTEQAQIISTILKQQSDLYIITAKRGRGKSALAGMLIKQLSTRCYVTAPNKSAVKTLQDFAAIPLNFVAPDELVGQIKQAPDLFREDWLFIDEAAMLPLPLLFRLISTFKHIVITTTIHSYEGTGRGFLLKFLSKIDRSFQHFELTKPLRWAEGDKLEQFIDELLLIDCEDRLVQSEFNPQSAVNFRQVSQSDIVQRIQDFYGLLTLAHYRTSPLDLRRLFDAVKQQFYVAEMENALLGGVWLVEEGGFSDLPLIEQICRGQRRPKGNLVAQSLAFYYSFPQACELTSLRISRIAVQPYWQHHGLGQNLIAQVLANADVDFLSVSFGYTDKLMTFWQKCGFVLVQIGEHCEASSGCYSAIALRGISVRGKQFVQQVRTQFERDFALTAHPLAFQLASAKTDWTLNAQDMVILRNFAKFHCTFTSSLAAIRRLVAQSHAVDCPLLADYCMNLTIEPFKVGGKRAWLAACRQEVNILLEKYEEMKNA</sequence>
<dbReference type="GO" id="GO:0051391">
    <property type="term" value="P:tRNA acetylation"/>
    <property type="evidence" value="ECO:0007669"/>
    <property type="project" value="UniProtKB-UniRule"/>
</dbReference>
<dbReference type="Pfam" id="PF17176">
    <property type="entry name" value="tRNA_bind_3"/>
    <property type="match status" value="1"/>
</dbReference>
<evidence type="ECO:0000313" key="11">
    <source>
        <dbReference type="EMBL" id="SUT89484.1"/>
    </source>
</evidence>
<dbReference type="PANTHER" id="PTHR10925">
    <property type="entry name" value="N-ACETYLTRANSFERASE 10"/>
    <property type="match status" value="1"/>
</dbReference>
<evidence type="ECO:0000256" key="8">
    <source>
        <dbReference type="ARBA" id="ARBA00023315"/>
    </source>
</evidence>
<dbReference type="SUPFAM" id="SSF55729">
    <property type="entry name" value="Acyl-CoA N-acyltransferases (Nat)"/>
    <property type="match status" value="1"/>
</dbReference>
<evidence type="ECO:0000259" key="10">
    <source>
        <dbReference type="PROSITE" id="PS51186"/>
    </source>
</evidence>
<comment type="caution">
    <text evidence="9">Lacks conserved residue(s) required for the propagation of feature annotation.</text>
</comment>
<keyword evidence="7 9" id="KW-0694">RNA-binding</keyword>
<dbReference type="Gene3D" id="3.40.630.30">
    <property type="match status" value="1"/>
</dbReference>
<keyword evidence="3 9" id="KW-0808">Transferase</keyword>
<keyword evidence="6 9" id="KW-0067">ATP-binding</keyword>
<dbReference type="InterPro" id="IPR027417">
    <property type="entry name" value="P-loop_NTPase"/>
</dbReference>
<dbReference type="Gene3D" id="1.20.120.890">
    <property type="entry name" value="tRNA(Met) cytidine acetyltransferase, tail domain"/>
    <property type="match status" value="1"/>
</dbReference>
<comment type="catalytic activity">
    <reaction evidence="9">
        <text>cytidine(34) in elongator tRNA(Met) + acetyl-CoA + ATP + H2O = N(4)-acetylcytidine(34) in elongator tRNA(Met) + ADP + phosphate + CoA + H(+)</text>
        <dbReference type="Rhea" id="RHEA:43788"/>
        <dbReference type="Rhea" id="RHEA-COMP:10693"/>
        <dbReference type="Rhea" id="RHEA-COMP:10694"/>
        <dbReference type="ChEBI" id="CHEBI:15377"/>
        <dbReference type="ChEBI" id="CHEBI:15378"/>
        <dbReference type="ChEBI" id="CHEBI:30616"/>
        <dbReference type="ChEBI" id="CHEBI:43474"/>
        <dbReference type="ChEBI" id="CHEBI:57287"/>
        <dbReference type="ChEBI" id="CHEBI:57288"/>
        <dbReference type="ChEBI" id="CHEBI:74900"/>
        <dbReference type="ChEBI" id="CHEBI:82748"/>
        <dbReference type="ChEBI" id="CHEBI:456216"/>
        <dbReference type="EC" id="2.3.1.193"/>
    </reaction>
</comment>
<dbReference type="SUPFAM" id="SSF52540">
    <property type="entry name" value="P-loop containing nucleoside triphosphate hydrolases"/>
    <property type="match status" value="1"/>
</dbReference>
<feature type="domain" description="N-acetyltransferase" evidence="10">
    <location>
        <begin position="324"/>
        <end position="503"/>
    </location>
</feature>
<dbReference type="GO" id="GO:0000049">
    <property type="term" value="F:tRNA binding"/>
    <property type="evidence" value="ECO:0007669"/>
    <property type="project" value="UniProtKB-UniRule"/>
</dbReference>
<keyword evidence="5 9" id="KW-0547">Nucleotide-binding</keyword>
<dbReference type="Proteomes" id="UP000254649">
    <property type="component" value="Unassembled WGS sequence"/>
</dbReference>
<comment type="similarity">
    <text evidence="9">Belongs to the TmcA family.</text>
</comment>
<dbReference type="EMBL" id="UFRQ01000003">
    <property type="protein sequence ID" value="SUT89484.1"/>
    <property type="molecule type" value="Genomic_DNA"/>
</dbReference>
<dbReference type="InterPro" id="IPR024914">
    <property type="entry name" value="tRNA_acetyltr_TmcA"/>
</dbReference>
<keyword evidence="12" id="KW-1185">Reference proteome</keyword>
<dbReference type="InterPro" id="IPR007807">
    <property type="entry name" value="TcmA/NAT10_helicase"/>
</dbReference>
<dbReference type="OrthoDB" id="5578851at2"/>
<evidence type="ECO:0000313" key="12">
    <source>
        <dbReference type="Proteomes" id="UP000254649"/>
    </source>
</evidence>
<dbReference type="GO" id="GO:1904812">
    <property type="term" value="P:rRNA acetylation involved in maturation of SSU-rRNA"/>
    <property type="evidence" value="ECO:0007669"/>
    <property type="project" value="TreeGrafter"/>
</dbReference>
<dbReference type="Gene3D" id="3.40.50.300">
    <property type="entry name" value="P-loop containing nucleotide triphosphate hydrolases"/>
    <property type="match status" value="1"/>
</dbReference>
<dbReference type="Gene3D" id="3.40.50.11040">
    <property type="match status" value="1"/>
</dbReference>
<keyword evidence="8 9" id="KW-0012">Acyltransferase</keyword>
<feature type="binding site" evidence="9">
    <location>
        <position position="290"/>
    </location>
    <ligand>
        <name>ATP</name>
        <dbReference type="ChEBI" id="CHEBI:30616"/>
    </ligand>
</feature>